<dbReference type="Proteomes" id="UP001497516">
    <property type="component" value="Chromosome 1"/>
</dbReference>
<dbReference type="PANTHER" id="PTHR34145">
    <property type="entry name" value="OS02G0105600 PROTEIN"/>
    <property type="match status" value="1"/>
</dbReference>
<evidence type="ECO:0000259" key="1">
    <source>
        <dbReference type="Pfam" id="PF00646"/>
    </source>
</evidence>
<dbReference type="Pfam" id="PF23622">
    <property type="entry name" value="LRR_At1g61320_AtMIF1"/>
    <property type="match status" value="1"/>
</dbReference>
<dbReference type="PANTHER" id="PTHR34145:SF68">
    <property type="entry name" value="FBD DOMAIN-CONTAINING PROTEIN"/>
    <property type="match status" value="1"/>
</dbReference>
<accession>A0AAV2CK50</accession>
<gene>
    <name evidence="3" type="ORF">LTRI10_LOCUS3839</name>
</gene>
<reference evidence="3 4" key="1">
    <citation type="submission" date="2024-04" db="EMBL/GenBank/DDBJ databases">
        <authorList>
            <person name="Fracassetti M."/>
        </authorList>
    </citation>
    <scope>NUCLEOTIDE SEQUENCE [LARGE SCALE GENOMIC DNA]</scope>
</reference>
<dbReference type="AlphaFoldDB" id="A0AAV2CK50"/>
<evidence type="ECO:0008006" key="5">
    <source>
        <dbReference type="Google" id="ProtNLM"/>
    </source>
</evidence>
<protein>
    <recommendedName>
        <fullName evidence="5">F-box domain-containing protein</fullName>
    </recommendedName>
</protein>
<feature type="domain" description="At1g61320/AtMIF1 LRR" evidence="2">
    <location>
        <begin position="213"/>
        <end position="516"/>
    </location>
</feature>
<dbReference type="Gene3D" id="1.20.1280.50">
    <property type="match status" value="1"/>
</dbReference>
<dbReference type="InterPro" id="IPR001810">
    <property type="entry name" value="F-box_dom"/>
</dbReference>
<dbReference type="SUPFAM" id="SSF81383">
    <property type="entry name" value="F-box domain"/>
    <property type="match status" value="1"/>
</dbReference>
<keyword evidence="4" id="KW-1185">Reference proteome</keyword>
<dbReference type="Gene3D" id="3.80.10.10">
    <property type="entry name" value="Ribonuclease Inhibitor"/>
    <property type="match status" value="1"/>
</dbReference>
<proteinExistence type="predicted"/>
<evidence type="ECO:0000313" key="4">
    <source>
        <dbReference type="Proteomes" id="UP001497516"/>
    </source>
</evidence>
<dbReference type="InterPro" id="IPR053772">
    <property type="entry name" value="At1g61320/At1g61330-like"/>
</dbReference>
<dbReference type="EMBL" id="OZ034813">
    <property type="protein sequence ID" value="CAL1356120.1"/>
    <property type="molecule type" value="Genomic_DNA"/>
</dbReference>
<dbReference type="InterPro" id="IPR055357">
    <property type="entry name" value="LRR_At1g61320_AtMIF1"/>
</dbReference>
<dbReference type="Pfam" id="PF00646">
    <property type="entry name" value="F-box"/>
    <property type="match status" value="1"/>
</dbReference>
<dbReference type="InterPro" id="IPR036047">
    <property type="entry name" value="F-box-like_dom_sf"/>
</dbReference>
<evidence type="ECO:0000313" key="3">
    <source>
        <dbReference type="EMBL" id="CAL1356120.1"/>
    </source>
</evidence>
<dbReference type="SUPFAM" id="SSF52047">
    <property type="entry name" value="RNI-like"/>
    <property type="match status" value="1"/>
</dbReference>
<evidence type="ECO:0000259" key="2">
    <source>
        <dbReference type="Pfam" id="PF23622"/>
    </source>
</evidence>
<feature type="domain" description="F-box" evidence="1">
    <location>
        <begin position="44"/>
        <end position="77"/>
    </location>
</feature>
<name>A0AAV2CK50_9ROSI</name>
<organism evidence="3 4">
    <name type="scientific">Linum trigynum</name>
    <dbReference type="NCBI Taxonomy" id="586398"/>
    <lineage>
        <taxon>Eukaryota</taxon>
        <taxon>Viridiplantae</taxon>
        <taxon>Streptophyta</taxon>
        <taxon>Embryophyta</taxon>
        <taxon>Tracheophyta</taxon>
        <taxon>Spermatophyta</taxon>
        <taxon>Magnoliopsida</taxon>
        <taxon>eudicotyledons</taxon>
        <taxon>Gunneridae</taxon>
        <taxon>Pentapetalae</taxon>
        <taxon>rosids</taxon>
        <taxon>fabids</taxon>
        <taxon>Malpighiales</taxon>
        <taxon>Linaceae</taxon>
        <taxon>Linum</taxon>
    </lineage>
</organism>
<sequence length="518" mass="59652">MKRKRRRKVLRGSASGSQQIIKLLKRQRKGSSDKLHSYNHEDRISQLPKDIQLFILSFLTIKEVAMTCFLSTQWRDLGASIPRLDFNASFFPINEGITHLPPYAREDYVRRVSKVIQSYKGQILEELRLEFCLTEKHKSFIDWCIEFALSKKVRKLDLDLNLPFGACNEIYEKHLIYMSINNVILKDVDQQKKYVFRVGAASQAATHDISSPVCRFESLTSLCLRSVRMTGDVLEGLLSTCPILETLTLHHVYDLGCLKIAGHSLRLKHLEIMGCGELEKIELYDVVTIVSFVLYDERVRVHVLPGWSDKKFFLRNLPGLVDVSFSIISKLVDQFRMLSSLVSQLKHLKVAVYPGPLVDLDYPIVHKLIGLLELQVLWVSPPDQDLLKLVPLMGAAPYLENITIRMIGRLSVEEWESRELKEAERRTNGLEHLKVLELAGYRRYPNEDDFISYIITNATALETIIIDPNYQSKPKCPINSYKKKSQLDEIHKVEGYVRQHAKEWLQGIIPPSIQLVIR</sequence>
<dbReference type="InterPro" id="IPR032675">
    <property type="entry name" value="LRR_dom_sf"/>
</dbReference>